<accession>A0A9R0QAB6</accession>
<dbReference type="InterPro" id="IPR006734">
    <property type="entry name" value="PLATZ"/>
</dbReference>
<dbReference type="PANTHER" id="PTHR31065">
    <property type="entry name" value="PLATZ TRANSCRIPTION FACTOR FAMILY PROTEIN"/>
    <property type="match status" value="1"/>
</dbReference>
<dbReference type="Pfam" id="PF04640">
    <property type="entry name" value="PLATZ"/>
    <property type="match status" value="1"/>
</dbReference>
<feature type="compositionally biased region" description="Pro residues" evidence="1">
    <location>
        <begin position="245"/>
        <end position="254"/>
    </location>
</feature>
<evidence type="ECO:0000313" key="3">
    <source>
        <dbReference type="Proteomes" id="UP000324705"/>
    </source>
</evidence>
<feature type="region of interest" description="Disordered" evidence="1">
    <location>
        <begin position="199"/>
        <end position="274"/>
    </location>
</feature>
<evidence type="ECO:0008006" key="4">
    <source>
        <dbReference type="Google" id="ProtNLM"/>
    </source>
</evidence>
<gene>
    <name evidence="2" type="ORF">TRITD_1Av1G126300</name>
</gene>
<organism evidence="2 3">
    <name type="scientific">Triticum turgidum subsp. durum</name>
    <name type="common">Durum wheat</name>
    <name type="synonym">Triticum durum</name>
    <dbReference type="NCBI Taxonomy" id="4567"/>
    <lineage>
        <taxon>Eukaryota</taxon>
        <taxon>Viridiplantae</taxon>
        <taxon>Streptophyta</taxon>
        <taxon>Embryophyta</taxon>
        <taxon>Tracheophyta</taxon>
        <taxon>Spermatophyta</taxon>
        <taxon>Magnoliopsida</taxon>
        <taxon>Liliopsida</taxon>
        <taxon>Poales</taxon>
        <taxon>Poaceae</taxon>
        <taxon>BOP clade</taxon>
        <taxon>Pooideae</taxon>
        <taxon>Triticodae</taxon>
        <taxon>Triticeae</taxon>
        <taxon>Triticinae</taxon>
        <taxon>Triticum</taxon>
    </lineage>
</organism>
<protein>
    <recommendedName>
        <fullName evidence="4">PLATZ transcription factor family protein</fullName>
    </recommendedName>
</protein>
<dbReference type="OMA" id="YSAPPIC"/>
<feature type="compositionally biased region" description="Low complexity" evidence="1">
    <location>
        <begin position="222"/>
        <end position="232"/>
    </location>
</feature>
<dbReference type="AlphaFoldDB" id="A0A9R0QAB6"/>
<evidence type="ECO:0000313" key="2">
    <source>
        <dbReference type="EMBL" id="VAH05599.1"/>
    </source>
</evidence>
<name>A0A9R0QAB6_TRITD</name>
<keyword evidence="3" id="KW-1185">Reference proteome</keyword>
<proteinExistence type="predicted"/>
<dbReference type="EMBL" id="LT934111">
    <property type="protein sequence ID" value="VAH05599.1"/>
    <property type="molecule type" value="Genomic_DNA"/>
</dbReference>
<reference evidence="2 3" key="1">
    <citation type="submission" date="2017-09" db="EMBL/GenBank/DDBJ databases">
        <authorList>
            <consortium name="International Durum Wheat Genome Sequencing Consortium (IDWGSC)"/>
            <person name="Milanesi L."/>
        </authorList>
    </citation>
    <scope>NUCLEOTIDE SEQUENCE [LARGE SCALE GENOMIC DNA]</scope>
    <source>
        <strain evidence="3">cv. Svevo</strain>
    </source>
</reference>
<evidence type="ECO:0000256" key="1">
    <source>
        <dbReference type="SAM" id="MobiDB-lite"/>
    </source>
</evidence>
<dbReference type="PANTHER" id="PTHR31065:SF36">
    <property type="entry name" value="EXPRESSED PROTEIN"/>
    <property type="match status" value="1"/>
</dbReference>
<sequence length="274" mass="28991">MPMFPSLDVSCSTDQSLSCGCCVQGGGAPEPDEEEAEAQVAAPAAAGEEEQWPQWLRPLLSARFFAQCKTHTESHRSGECNMFCLDCAAGAAAGAAALCSLCLAHAHRGHHTIQIRRSSYHDVIRVSDIQRFMDIAGVQTYVINSARVVFLNERPQQKQPGKAGGGGAGSANLCEVCSRSLLDNFRFCSLGCKVTGCSSDGGGNDKARTMTRASRPGRAKGSSDSEAASSSSPLRNAGRQSFTPSTPPPPPPPAAKRRKGIPHRAPFGNLIIDY</sequence>
<dbReference type="Gramene" id="TRITD1Av1G126300.1">
    <property type="protein sequence ID" value="TRITD1Av1G126300.1"/>
    <property type="gene ID" value="TRITD1Av1G126300"/>
</dbReference>
<dbReference type="Proteomes" id="UP000324705">
    <property type="component" value="Chromosome 1A"/>
</dbReference>